<name>A0ABD2NLW2_9CUCU</name>
<dbReference type="InterPro" id="IPR014756">
    <property type="entry name" value="Ig_E-set"/>
</dbReference>
<accession>A0ABD2NLW2</accession>
<comment type="caution">
    <text evidence="3">The sequence shown here is derived from an EMBL/GenBank/DDBJ whole genome shotgun (WGS) entry which is preliminary data.</text>
</comment>
<evidence type="ECO:0000256" key="1">
    <source>
        <dbReference type="ARBA" id="ARBA00005298"/>
    </source>
</evidence>
<dbReference type="InterPro" id="IPR014752">
    <property type="entry name" value="Arrestin-like_C"/>
</dbReference>
<gene>
    <name evidence="3" type="ORF">HHI36_017085</name>
</gene>
<dbReference type="InterPro" id="IPR011021">
    <property type="entry name" value="Arrestin-like_N"/>
</dbReference>
<evidence type="ECO:0000313" key="3">
    <source>
        <dbReference type="EMBL" id="KAL3279578.1"/>
    </source>
</evidence>
<dbReference type="EMBL" id="JABFTP020000124">
    <property type="protein sequence ID" value="KAL3279578.1"/>
    <property type="molecule type" value="Genomic_DNA"/>
</dbReference>
<feature type="domain" description="Arrestin-like N-terminal" evidence="2">
    <location>
        <begin position="9"/>
        <end position="114"/>
    </location>
</feature>
<dbReference type="PANTHER" id="PTHR11188">
    <property type="entry name" value="ARRESTIN DOMAIN CONTAINING PROTEIN"/>
    <property type="match status" value="1"/>
</dbReference>
<dbReference type="InterPro" id="IPR050357">
    <property type="entry name" value="Arrestin_domain-protein"/>
</dbReference>
<dbReference type="Gene3D" id="2.60.40.640">
    <property type="match status" value="2"/>
</dbReference>
<sequence>MSCKLELLDEREFYLPGVYLEGKLISSFRKEILGESIEVQLFGKEYVNVKTTHGTLFNLDQQVCFVESVLLKNSPIPSGKHEYNFKIKIPHHIPSTHKGEYGQITYNLGGIINTVRARIKSITIPINIFSPLDLMNYPQYLHKASSVSERKIMMGFCGKNGSITSTIQMEKRVFLCGETMNLTVTINNSSEFNFKYTVDFDLRKHW</sequence>
<reference evidence="3 4" key="1">
    <citation type="journal article" date="2021" name="BMC Biol.">
        <title>Horizontally acquired antibacterial genes associated with adaptive radiation of ladybird beetles.</title>
        <authorList>
            <person name="Li H.S."/>
            <person name="Tang X.F."/>
            <person name="Huang Y.H."/>
            <person name="Xu Z.Y."/>
            <person name="Chen M.L."/>
            <person name="Du X.Y."/>
            <person name="Qiu B.Y."/>
            <person name="Chen P.T."/>
            <person name="Zhang W."/>
            <person name="Slipinski A."/>
            <person name="Escalona H.E."/>
            <person name="Waterhouse R.M."/>
            <person name="Zwick A."/>
            <person name="Pang H."/>
        </authorList>
    </citation>
    <scope>NUCLEOTIDE SEQUENCE [LARGE SCALE GENOMIC DNA]</scope>
    <source>
        <strain evidence="3">SYSU2018</strain>
    </source>
</reference>
<protein>
    <recommendedName>
        <fullName evidence="2">Arrestin-like N-terminal domain-containing protein</fullName>
    </recommendedName>
</protein>
<dbReference type="Pfam" id="PF00339">
    <property type="entry name" value="Arrestin_N"/>
    <property type="match status" value="1"/>
</dbReference>
<comment type="similarity">
    <text evidence="1">Belongs to the arrestin family.</text>
</comment>
<evidence type="ECO:0000259" key="2">
    <source>
        <dbReference type="Pfam" id="PF00339"/>
    </source>
</evidence>
<dbReference type="PANTHER" id="PTHR11188:SF176">
    <property type="entry name" value="ARRESTIN DOMAIN-CONTAINING PROTEIN 1"/>
    <property type="match status" value="1"/>
</dbReference>
<dbReference type="Proteomes" id="UP001516400">
    <property type="component" value="Unassembled WGS sequence"/>
</dbReference>
<evidence type="ECO:0000313" key="4">
    <source>
        <dbReference type="Proteomes" id="UP001516400"/>
    </source>
</evidence>
<proteinExistence type="inferred from homology"/>
<keyword evidence="4" id="KW-1185">Reference proteome</keyword>
<dbReference type="SUPFAM" id="SSF81296">
    <property type="entry name" value="E set domains"/>
    <property type="match status" value="2"/>
</dbReference>
<organism evidence="3 4">
    <name type="scientific">Cryptolaemus montrouzieri</name>
    <dbReference type="NCBI Taxonomy" id="559131"/>
    <lineage>
        <taxon>Eukaryota</taxon>
        <taxon>Metazoa</taxon>
        <taxon>Ecdysozoa</taxon>
        <taxon>Arthropoda</taxon>
        <taxon>Hexapoda</taxon>
        <taxon>Insecta</taxon>
        <taxon>Pterygota</taxon>
        <taxon>Neoptera</taxon>
        <taxon>Endopterygota</taxon>
        <taxon>Coleoptera</taxon>
        <taxon>Polyphaga</taxon>
        <taxon>Cucujiformia</taxon>
        <taxon>Coccinelloidea</taxon>
        <taxon>Coccinellidae</taxon>
        <taxon>Scymninae</taxon>
        <taxon>Scymnini</taxon>
        <taxon>Cryptolaemus</taxon>
    </lineage>
</organism>
<dbReference type="AlphaFoldDB" id="A0ABD2NLW2"/>